<reference evidence="2 3" key="1">
    <citation type="submission" date="2019-12" db="EMBL/GenBank/DDBJ databases">
        <title>Novel species isolated from a subtropical stream in China.</title>
        <authorList>
            <person name="Lu H."/>
        </authorList>
    </citation>
    <scope>NUCLEOTIDE SEQUENCE [LARGE SCALE GENOMIC DNA]</scope>
    <source>
        <strain evidence="2 3">FT109W</strain>
    </source>
</reference>
<dbReference type="EMBL" id="WWCS01000024">
    <property type="protein sequence ID" value="MYN42737.1"/>
    <property type="molecule type" value="Genomic_DNA"/>
</dbReference>
<evidence type="ECO:0000259" key="1">
    <source>
        <dbReference type="Pfam" id="PF20557"/>
    </source>
</evidence>
<organism evidence="2 3">
    <name type="scientific">Duganella margarita</name>
    <dbReference type="NCBI Taxonomy" id="2692170"/>
    <lineage>
        <taxon>Bacteria</taxon>
        <taxon>Pseudomonadati</taxon>
        <taxon>Pseudomonadota</taxon>
        <taxon>Betaproteobacteria</taxon>
        <taxon>Burkholderiales</taxon>
        <taxon>Oxalobacteraceae</taxon>
        <taxon>Telluria group</taxon>
        <taxon>Duganella</taxon>
    </lineage>
</organism>
<name>A0ABW9WR64_9BURK</name>
<dbReference type="RefSeq" id="WP_161047622.1">
    <property type="nucleotide sequence ID" value="NZ_WWCS01000024.1"/>
</dbReference>
<dbReference type="Pfam" id="PF20557">
    <property type="entry name" value="DnaT_2"/>
    <property type="match status" value="1"/>
</dbReference>
<sequence length="171" mass="18475">MLNTETGAGLPNAESYASVAQADARCAALGVTDWAPRAEADKEVALRNATQFMLANYRQRWAGRRVYQAQALDWPRYDVCVDSFPVPSTIVPVEITNACIDLAARAGAGEQLMPDLDTGSNVVKRDKTGPLETEYFQNTTDARERFVAVDAALQPYFGAAGGSGMIKLVRG</sequence>
<gene>
    <name evidence="2" type="ORF">GTP55_25670</name>
</gene>
<feature type="domain" description="Putative DnaT-like" evidence="1">
    <location>
        <begin position="4"/>
        <end position="171"/>
    </location>
</feature>
<keyword evidence="3" id="KW-1185">Reference proteome</keyword>
<dbReference type="Proteomes" id="UP000466332">
    <property type="component" value="Unassembled WGS sequence"/>
</dbReference>
<evidence type="ECO:0000313" key="3">
    <source>
        <dbReference type="Proteomes" id="UP000466332"/>
    </source>
</evidence>
<proteinExistence type="predicted"/>
<protein>
    <recommendedName>
        <fullName evidence="1">Putative DnaT-like domain-containing protein</fullName>
    </recommendedName>
</protein>
<comment type="caution">
    <text evidence="2">The sequence shown here is derived from an EMBL/GenBank/DDBJ whole genome shotgun (WGS) entry which is preliminary data.</text>
</comment>
<dbReference type="InterPro" id="IPR046787">
    <property type="entry name" value="DnaT_2"/>
</dbReference>
<accession>A0ABW9WR64</accession>
<evidence type="ECO:0000313" key="2">
    <source>
        <dbReference type="EMBL" id="MYN42737.1"/>
    </source>
</evidence>